<comment type="subcellular location">
    <subcellularLocation>
        <location evidence="1">Membrane</location>
        <topology evidence="1">Multi-pass membrane protein</topology>
    </subcellularLocation>
</comment>
<sequence length="105" mass="10919">SSLAQPTFAAYFDFAGHSNLTTLIGTVAALNNIGGFIGNFVMSFAADRFGRKKALAACAIISVIGQVLSGGCAPNWGMLMFARFVTGFGGCKTDCLCPLPVSDMQ</sequence>
<dbReference type="GO" id="GO:0015149">
    <property type="term" value="F:hexose transmembrane transporter activity"/>
    <property type="evidence" value="ECO:0007669"/>
    <property type="project" value="TreeGrafter"/>
</dbReference>
<evidence type="ECO:0000256" key="4">
    <source>
        <dbReference type="ARBA" id="ARBA00022989"/>
    </source>
</evidence>
<accession>A0A167HBY8</accession>
<keyword evidence="4 6" id="KW-1133">Transmembrane helix</keyword>
<evidence type="ECO:0000256" key="5">
    <source>
        <dbReference type="ARBA" id="ARBA00023136"/>
    </source>
</evidence>
<evidence type="ECO:0000313" key="9">
    <source>
        <dbReference type="Proteomes" id="UP000076738"/>
    </source>
</evidence>
<keyword evidence="5 6" id="KW-0472">Membrane</keyword>
<dbReference type="InterPro" id="IPR020846">
    <property type="entry name" value="MFS_dom"/>
</dbReference>
<dbReference type="InterPro" id="IPR045263">
    <property type="entry name" value="GLUT"/>
</dbReference>
<dbReference type="PANTHER" id="PTHR23503">
    <property type="entry name" value="SOLUTE CARRIER FAMILY 2"/>
    <property type="match status" value="1"/>
</dbReference>
<name>A0A167HBY8_CALVF</name>
<evidence type="ECO:0000256" key="2">
    <source>
        <dbReference type="ARBA" id="ARBA00022448"/>
    </source>
</evidence>
<feature type="domain" description="Major facilitator superfamily (MFS) profile" evidence="7">
    <location>
        <begin position="1"/>
        <end position="105"/>
    </location>
</feature>
<proteinExistence type="predicted"/>
<keyword evidence="2" id="KW-0813">Transport</keyword>
<dbReference type="Pfam" id="PF00083">
    <property type="entry name" value="Sugar_tr"/>
    <property type="match status" value="1"/>
</dbReference>
<gene>
    <name evidence="8" type="ORF">CALVIDRAFT_489136</name>
</gene>
<dbReference type="PANTHER" id="PTHR23503:SF8">
    <property type="entry name" value="FACILITATED GLUCOSE TRANSPORTER PROTEIN 1"/>
    <property type="match status" value="1"/>
</dbReference>
<feature type="non-terminal residue" evidence="8">
    <location>
        <position position="1"/>
    </location>
</feature>
<dbReference type="Proteomes" id="UP000076738">
    <property type="component" value="Unassembled WGS sequence"/>
</dbReference>
<dbReference type="OrthoDB" id="4078873at2759"/>
<evidence type="ECO:0000259" key="7">
    <source>
        <dbReference type="PROSITE" id="PS50850"/>
    </source>
</evidence>
<evidence type="ECO:0000313" key="8">
    <source>
        <dbReference type="EMBL" id="KZO91464.1"/>
    </source>
</evidence>
<dbReference type="SUPFAM" id="SSF103473">
    <property type="entry name" value="MFS general substrate transporter"/>
    <property type="match status" value="1"/>
</dbReference>
<feature type="transmembrane region" description="Helical" evidence="6">
    <location>
        <begin position="20"/>
        <end position="42"/>
    </location>
</feature>
<dbReference type="AlphaFoldDB" id="A0A167HBY8"/>
<evidence type="ECO:0000256" key="1">
    <source>
        <dbReference type="ARBA" id="ARBA00004141"/>
    </source>
</evidence>
<dbReference type="GO" id="GO:0016020">
    <property type="term" value="C:membrane"/>
    <property type="evidence" value="ECO:0007669"/>
    <property type="project" value="UniProtKB-SubCell"/>
</dbReference>
<evidence type="ECO:0000256" key="3">
    <source>
        <dbReference type="ARBA" id="ARBA00022692"/>
    </source>
</evidence>
<protein>
    <recommendedName>
        <fullName evidence="7">Major facilitator superfamily (MFS) profile domain-containing protein</fullName>
    </recommendedName>
</protein>
<dbReference type="EMBL" id="KV417323">
    <property type="protein sequence ID" value="KZO91464.1"/>
    <property type="molecule type" value="Genomic_DNA"/>
</dbReference>
<evidence type="ECO:0000256" key="6">
    <source>
        <dbReference type="SAM" id="Phobius"/>
    </source>
</evidence>
<keyword evidence="9" id="KW-1185">Reference proteome</keyword>
<feature type="transmembrane region" description="Helical" evidence="6">
    <location>
        <begin position="54"/>
        <end position="76"/>
    </location>
</feature>
<dbReference type="PROSITE" id="PS00216">
    <property type="entry name" value="SUGAR_TRANSPORT_1"/>
    <property type="match status" value="1"/>
</dbReference>
<dbReference type="Gene3D" id="1.20.1250.20">
    <property type="entry name" value="MFS general substrate transporter like domains"/>
    <property type="match status" value="1"/>
</dbReference>
<keyword evidence="3 6" id="KW-0812">Transmembrane</keyword>
<dbReference type="InterPro" id="IPR005829">
    <property type="entry name" value="Sugar_transporter_CS"/>
</dbReference>
<dbReference type="InterPro" id="IPR005828">
    <property type="entry name" value="MFS_sugar_transport-like"/>
</dbReference>
<reference evidence="8 9" key="1">
    <citation type="journal article" date="2016" name="Mol. Biol. Evol.">
        <title>Comparative Genomics of Early-Diverging Mushroom-Forming Fungi Provides Insights into the Origins of Lignocellulose Decay Capabilities.</title>
        <authorList>
            <person name="Nagy L.G."/>
            <person name="Riley R."/>
            <person name="Tritt A."/>
            <person name="Adam C."/>
            <person name="Daum C."/>
            <person name="Floudas D."/>
            <person name="Sun H."/>
            <person name="Yadav J.S."/>
            <person name="Pangilinan J."/>
            <person name="Larsson K.H."/>
            <person name="Matsuura K."/>
            <person name="Barry K."/>
            <person name="Labutti K."/>
            <person name="Kuo R."/>
            <person name="Ohm R.A."/>
            <person name="Bhattacharya S.S."/>
            <person name="Shirouzu T."/>
            <person name="Yoshinaga Y."/>
            <person name="Martin F.M."/>
            <person name="Grigoriev I.V."/>
            <person name="Hibbett D.S."/>
        </authorList>
    </citation>
    <scope>NUCLEOTIDE SEQUENCE [LARGE SCALE GENOMIC DNA]</scope>
    <source>
        <strain evidence="8 9">TUFC12733</strain>
    </source>
</reference>
<organism evidence="8 9">
    <name type="scientific">Calocera viscosa (strain TUFC12733)</name>
    <dbReference type="NCBI Taxonomy" id="1330018"/>
    <lineage>
        <taxon>Eukaryota</taxon>
        <taxon>Fungi</taxon>
        <taxon>Dikarya</taxon>
        <taxon>Basidiomycota</taxon>
        <taxon>Agaricomycotina</taxon>
        <taxon>Dacrymycetes</taxon>
        <taxon>Dacrymycetales</taxon>
        <taxon>Dacrymycetaceae</taxon>
        <taxon>Calocera</taxon>
    </lineage>
</organism>
<dbReference type="InterPro" id="IPR036259">
    <property type="entry name" value="MFS_trans_sf"/>
</dbReference>
<dbReference type="PROSITE" id="PS50850">
    <property type="entry name" value="MFS"/>
    <property type="match status" value="1"/>
</dbReference>